<keyword evidence="2" id="KW-1185">Reference proteome</keyword>
<name>A0ABP9YAD8_9FUNG</name>
<sequence>MKQVLAKYTVNFINLWDNPKRLNNLLNRLLRVLLKIHLALIRKKKLKDFNEIKRRDKYIKKSTEDRANAPKWRKRAEWCNERITTYIEVLKEEKLKRSVEDEYLVSDDKNKNNDKEQEDDDIEELELEMSSEHNPVSASDLLLLEDERPLKNTDVNRNRLNVLQTILRNLIYKYDGKSISTKQIQDVSNDINEKEINVCKLIVDLIQPYSIAFQIPFVLMANQVFNHAGYSKKALKICPITSPGHLNALPMDASAIYSLFCGNNTEDGVKKLEIYGFDGKVILSRQLANEQKDVVFSSFFDLPEITNTAYSFNQKFNHVITFLPGLKTARVSGTLICDTSSSNSCKVITQKNDSKVTPKQLSISAKRDINDRIALLKTESNAIGLQLKNDVQIKKNSIITSDIKQQEKLLKKHCNNETIAIKERLKATKSKIYNLQKQLNTSEYGKDFTIKDGQNIGKKFEITKDNYKCFERTEDIELDEQVRYSDDLLFSGTDNGLVTMTETAKLDINQVKFHLKLFNKYSILNDIKEGDQDAALNFSNDDINKATLCKTFKDHSSDLQFRSGVKTSMMKLEKLKKQTDAGKVVMNIERSFMNMNIENSNNIQEVDDMMDNKYKHRNDIRNFYYSNVRIKQKRRTEIQQKKCFDRTCSSERQFTSSKGNKQPIMLTGDRGYCNNSSIKGYLRYGGVWKPKLHSLYTSVAVTNENLTSQTCVFCFKKTTHPFKVLKTKNGTLVKEVRGTAVCSNKHCILALKHEIHKGRHAVSATAICISGSAMLLLKMQHPYFCYNDYNSETNTDDFKKKAKVFLNRNISRPAIDDGITREI</sequence>
<reference evidence="1 2" key="1">
    <citation type="submission" date="2024-04" db="EMBL/GenBank/DDBJ databases">
        <title>genome sequences of Mucor flavus KT1a and Helicostylum pulchrum KT1b strains isolation_sourced from the surface of a dry-aged beef.</title>
        <authorList>
            <person name="Toyotome T."/>
            <person name="Hosono M."/>
            <person name="Torimaru M."/>
            <person name="Fukuda K."/>
            <person name="Mikami N."/>
        </authorList>
    </citation>
    <scope>NUCLEOTIDE SEQUENCE [LARGE SCALE GENOMIC DNA]</scope>
    <source>
        <strain evidence="1 2">KT1b</strain>
    </source>
</reference>
<proteinExistence type="predicted"/>
<dbReference type="EMBL" id="BAABUJ010000031">
    <property type="protein sequence ID" value="GAA5803914.1"/>
    <property type="molecule type" value="Genomic_DNA"/>
</dbReference>
<organism evidence="1 2">
    <name type="scientific">Helicostylum pulchrum</name>
    <dbReference type="NCBI Taxonomy" id="562976"/>
    <lineage>
        <taxon>Eukaryota</taxon>
        <taxon>Fungi</taxon>
        <taxon>Fungi incertae sedis</taxon>
        <taxon>Mucoromycota</taxon>
        <taxon>Mucoromycotina</taxon>
        <taxon>Mucoromycetes</taxon>
        <taxon>Mucorales</taxon>
        <taxon>Mucorineae</taxon>
        <taxon>Mucoraceae</taxon>
        <taxon>Helicostylum</taxon>
    </lineage>
</organism>
<dbReference type="Proteomes" id="UP001476247">
    <property type="component" value="Unassembled WGS sequence"/>
</dbReference>
<protein>
    <submittedName>
        <fullName evidence="1">Uncharacterized protein</fullName>
    </submittedName>
</protein>
<evidence type="ECO:0000313" key="1">
    <source>
        <dbReference type="EMBL" id="GAA5803914.1"/>
    </source>
</evidence>
<gene>
    <name evidence="1" type="ORF">HPULCUR_009399</name>
</gene>
<evidence type="ECO:0000313" key="2">
    <source>
        <dbReference type="Proteomes" id="UP001476247"/>
    </source>
</evidence>
<comment type="caution">
    <text evidence="1">The sequence shown here is derived from an EMBL/GenBank/DDBJ whole genome shotgun (WGS) entry which is preliminary data.</text>
</comment>
<accession>A0ABP9YAD8</accession>